<dbReference type="GO" id="GO:0031460">
    <property type="term" value="P:glycine betaine transport"/>
    <property type="evidence" value="ECO:0007669"/>
    <property type="project" value="TreeGrafter"/>
</dbReference>
<feature type="transmembrane region" description="Helical" evidence="6">
    <location>
        <begin position="76"/>
        <end position="94"/>
    </location>
</feature>
<protein>
    <recommendedName>
        <fullName evidence="7">ABC transmembrane type-1 domain-containing protein</fullName>
    </recommendedName>
</protein>
<evidence type="ECO:0000313" key="8">
    <source>
        <dbReference type="EMBL" id="SBV96515.1"/>
    </source>
</evidence>
<organism evidence="8">
    <name type="scientific">uncultured delta proteobacterium</name>
    <dbReference type="NCBI Taxonomy" id="34034"/>
    <lineage>
        <taxon>Bacteria</taxon>
        <taxon>Deltaproteobacteria</taxon>
        <taxon>environmental samples</taxon>
    </lineage>
</organism>
<dbReference type="PANTHER" id="PTHR30177:SF4">
    <property type="entry name" value="OSMOPROTECTANT IMPORT PERMEASE PROTEIN OSMW"/>
    <property type="match status" value="1"/>
</dbReference>
<accession>A0A212JBA3</accession>
<evidence type="ECO:0000256" key="2">
    <source>
        <dbReference type="ARBA" id="ARBA00022448"/>
    </source>
</evidence>
<feature type="transmembrane region" description="Helical" evidence="6">
    <location>
        <begin position="134"/>
        <end position="155"/>
    </location>
</feature>
<sequence>MRNYLFTQYGKLGAAFCEHLWIVAVVLFLSLALAALLTLAAMRSKIWGAILTNLFSVVYSIPSLALFALLIPVTGLGKPTAIIVLVFYNQYLLLRNFLAGLQGVDPAIIEAATGMGMTPMQVLYKIRLPLSLRALFAGIRLAAVSTIGIATIAAAINAGGLGDILFDGLRTVNTYKIVCGAVLSAGLAIGVNALLEWIEGKITV</sequence>
<evidence type="ECO:0000256" key="6">
    <source>
        <dbReference type="RuleBase" id="RU363032"/>
    </source>
</evidence>
<evidence type="ECO:0000256" key="5">
    <source>
        <dbReference type="ARBA" id="ARBA00023136"/>
    </source>
</evidence>
<dbReference type="PANTHER" id="PTHR30177">
    <property type="entry name" value="GLYCINE BETAINE/L-PROLINE TRANSPORT SYSTEM PERMEASE PROTEIN PROW"/>
    <property type="match status" value="1"/>
</dbReference>
<keyword evidence="4 6" id="KW-1133">Transmembrane helix</keyword>
<feature type="transmembrane region" description="Helical" evidence="6">
    <location>
        <begin position="175"/>
        <end position="195"/>
    </location>
</feature>
<dbReference type="InterPro" id="IPR051204">
    <property type="entry name" value="ABC_transp_perm/SBD"/>
</dbReference>
<reference evidence="8" key="1">
    <citation type="submission" date="2016-04" db="EMBL/GenBank/DDBJ databases">
        <authorList>
            <person name="Evans L.H."/>
            <person name="Alamgir A."/>
            <person name="Owens N."/>
            <person name="Weber N.D."/>
            <person name="Virtaneva K."/>
            <person name="Barbian K."/>
            <person name="Babar A."/>
            <person name="Rosenke K."/>
        </authorList>
    </citation>
    <scope>NUCLEOTIDE SEQUENCE</scope>
    <source>
        <strain evidence="8">86</strain>
    </source>
</reference>
<keyword evidence="3 6" id="KW-0812">Transmembrane</keyword>
<dbReference type="AlphaFoldDB" id="A0A212JBA3"/>
<dbReference type="CDD" id="cd06261">
    <property type="entry name" value="TM_PBP2"/>
    <property type="match status" value="1"/>
</dbReference>
<dbReference type="PROSITE" id="PS50928">
    <property type="entry name" value="ABC_TM1"/>
    <property type="match status" value="1"/>
</dbReference>
<comment type="subcellular location">
    <subcellularLocation>
        <location evidence="6">Cell membrane</location>
        <topology evidence="6">Multi-pass membrane protein</topology>
    </subcellularLocation>
    <subcellularLocation>
        <location evidence="1">Membrane</location>
        <topology evidence="1">Multi-pass membrane protein</topology>
    </subcellularLocation>
</comment>
<feature type="domain" description="ABC transmembrane type-1" evidence="7">
    <location>
        <begin position="16"/>
        <end position="195"/>
    </location>
</feature>
<keyword evidence="2 6" id="KW-0813">Transport</keyword>
<dbReference type="EMBL" id="FLUQ01000001">
    <property type="protein sequence ID" value="SBV96515.1"/>
    <property type="molecule type" value="Genomic_DNA"/>
</dbReference>
<dbReference type="InterPro" id="IPR000515">
    <property type="entry name" value="MetI-like"/>
</dbReference>
<evidence type="ECO:0000256" key="3">
    <source>
        <dbReference type="ARBA" id="ARBA00022692"/>
    </source>
</evidence>
<keyword evidence="5 6" id="KW-0472">Membrane</keyword>
<evidence type="ECO:0000256" key="4">
    <source>
        <dbReference type="ARBA" id="ARBA00022989"/>
    </source>
</evidence>
<evidence type="ECO:0000256" key="1">
    <source>
        <dbReference type="ARBA" id="ARBA00004141"/>
    </source>
</evidence>
<evidence type="ECO:0000259" key="7">
    <source>
        <dbReference type="PROSITE" id="PS50928"/>
    </source>
</evidence>
<proteinExistence type="inferred from homology"/>
<dbReference type="Gene3D" id="1.10.3720.10">
    <property type="entry name" value="MetI-like"/>
    <property type="match status" value="1"/>
</dbReference>
<feature type="transmembrane region" description="Helical" evidence="6">
    <location>
        <begin position="20"/>
        <end position="39"/>
    </location>
</feature>
<gene>
    <name evidence="8" type="ORF">KL86DPRO_11057</name>
</gene>
<name>A0A212JBA3_9DELT</name>
<dbReference type="SUPFAM" id="SSF161098">
    <property type="entry name" value="MetI-like"/>
    <property type="match status" value="1"/>
</dbReference>
<dbReference type="GO" id="GO:0055085">
    <property type="term" value="P:transmembrane transport"/>
    <property type="evidence" value="ECO:0007669"/>
    <property type="project" value="InterPro"/>
</dbReference>
<dbReference type="GO" id="GO:0005886">
    <property type="term" value="C:plasma membrane"/>
    <property type="evidence" value="ECO:0007669"/>
    <property type="project" value="UniProtKB-SubCell"/>
</dbReference>
<dbReference type="Pfam" id="PF00528">
    <property type="entry name" value="BPD_transp_1"/>
    <property type="match status" value="1"/>
</dbReference>
<comment type="similarity">
    <text evidence="6">Belongs to the binding-protein-dependent transport system permease family.</text>
</comment>
<dbReference type="InterPro" id="IPR035906">
    <property type="entry name" value="MetI-like_sf"/>
</dbReference>